<comment type="caution">
    <text evidence="2">The sequence shown here is derived from an EMBL/GenBank/DDBJ whole genome shotgun (WGS) entry which is preliminary data.</text>
</comment>
<feature type="compositionally biased region" description="Basic and acidic residues" evidence="1">
    <location>
        <begin position="68"/>
        <end position="78"/>
    </location>
</feature>
<feature type="compositionally biased region" description="Polar residues" evidence="1">
    <location>
        <begin position="13"/>
        <end position="27"/>
    </location>
</feature>
<gene>
    <name evidence="2" type="ORF">Tco_0993311</name>
</gene>
<evidence type="ECO:0000256" key="1">
    <source>
        <dbReference type="SAM" id="MobiDB-lite"/>
    </source>
</evidence>
<feature type="region of interest" description="Disordered" evidence="1">
    <location>
        <begin position="1"/>
        <end position="102"/>
    </location>
</feature>
<dbReference type="Proteomes" id="UP001151760">
    <property type="component" value="Unassembled WGS sequence"/>
</dbReference>
<evidence type="ECO:0000313" key="2">
    <source>
        <dbReference type="EMBL" id="GJT58257.1"/>
    </source>
</evidence>
<protein>
    <submittedName>
        <fullName evidence="2">Uncharacterized protein</fullName>
    </submittedName>
</protein>
<keyword evidence="3" id="KW-1185">Reference proteome</keyword>
<feature type="compositionally biased region" description="Basic residues" evidence="1">
    <location>
        <begin position="41"/>
        <end position="53"/>
    </location>
</feature>
<sequence>MLASQVVEGEGSGQPTEPQHTPTTASPSHVELILTVASSSHPKKTHKRKKTKSKVTEIPQSSEPTNLDADKAGQEAMRDAIAQTRSERVSTPSYNSHLLGVNTPRSDEERIKLKELINICTKLSDRVLDLENVKDAQALEIKNLGKKDASKQGRNHDKTKEINVAEDKHMFDLSDLADTEVITDQEETIELVEDKGSVEKGVSAVEDKDSTADPVTTTSETITTVSVNPKDSTAVDVSLADNVTLAETLMAIRSSASRPQELKGVLFKELSEPTTITTSRPQPHILAKDKRKGIMQEPEKLVKVKGKDQIEYDADVAQRLQAELDKEARLESEREEEASNATLIKEWDSIEARIDADAQLDKRIQAEDRE</sequence>
<organism evidence="2 3">
    <name type="scientific">Tanacetum coccineum</name>
    <dbReference type="NCBI Taxonomy" id="301880"/>
    <lineage>
        <taxon>Eukaryota</taxon>
        <taxon>Viridiplantae</taxon>
        <taxon>Streptophyta</taxon>
        <taxon>Embryophyta</taxon>
        <taxon>Tracheophyta</taxon>
        <taxon>Spermatophyta</taxon>
        <taxon>Magnoliopsida</taxon>
        <taxon>eudicotyledons</taxon>
        <taxon>Gunneridae</taxon>
        <taxon>Pentapetalae</taxon>
        <taxon>asterids</taxon>
        <taxon>campanulids</taxon>
        <taxon>Asterales</taxon>
        <taxon>Asteraceae</taxon>
        <taxon>Asteroideae</taxon>
        <taxon>Anthemideae</taxon>
        <taxon>Anthemidinae</taxon>
        <taxon>Tanacetum</taxon>
    </lineage>
</organism>
<reference evidence="2" key="1">
    <citation type="journal article" date="2022" name="Int. J. Mol. Sci.">
        <title>Draft Genome of Tanacetum Coccineum: Genomic Comparison of Closely Related Tanacetum-Family Plants.</title>
        <authorList>
            <person name="Yamashiro T."/>
            <person name="Shiraishi A."/>
            <person name="Nakayama K."/>
            <person name="Satake H."/>
        </authorList>
    </citation>
    <scope>NUCLEOTIDE SEQUENCE</scope>
</reference>
<evidence type="ECO:0000313" key="3">
    <source>
        <dbReference type="Proteomes" id="UP001151760"/>
    </source>
</evidence>
<dbReference type="EMBL" id="BQNB010017002">
    <property type="protein sequence ID" value="GJT58257.1"/>
    <property type="molecule type" value="Genomic_DNA"/>
</dbReference>
<proteinExistence type="predicted"/>
<accession>A0ABQ5F6B6</accession>
<name>A0ABQ5F6B6_9ASTR</name>
<reference evidence="2" key="2">
    <citation type="submission" date="2022-01" db="EMBL/GenBank/DDBJ databases">
        <authorList>
            <person name="Yamashiro T."/>
            <person name="Shiraishi A."/>
            <person name="Satake H."/>
            <person name="Nakayama K."/>
        </authorList>
    </citation>
    <scope>NUCLEOTIDE SEQUENCE</scope>
</reference>